<evidence type="ECO:0000256" key="1">
    <source>
        <dbReference type="SAM" id="MobiDB-lite"/>
    </source>
</evidence>
<dbReference type="Proteomes" id="UP000179769">
    <property type="component" value="Unassembled WGS sequence"/>
</dbReference>
<sequence length="156" mass="16270">MATARTGTKTKSDTTAATSDVRKPLYASVGAADLAVEKLRTLPTAYGTEVRRISDRVSQIPAQAAKVPVQVGSAVLALPVTVGSQISDLQGRATQLYNSFASRGEKRVAGIRRSPATEEAVKQTKTAVSQTRAARTSTRRAATATGRAVSDAATPN</sequence>
<feature type="region of interest" description="Disordered" evidence="1">
    <location>
        <begin position="1"/>
        <end position="22"/>
    </location>
</feature>
<dbReference type="OrthoDB" id="3215027at2"/>
<organism evidence="2 3">
    <name type="scientific">Parafrankia soli</name>
    <dbReference type="NCBI Taxonomy" id="2599596"/>
    <lineage>
        <taxon>Bacteria</taxon>
        <taxon>Bacillati</taxon>
        <taxon>Actinomycetota</taxon>
        <taxon>Actinomycetes</taxon>
        <taxon>Frankiales</taxon>
        <taxon>Frankiaceae</taxon>
        <taxon>Parafrankia</taxon>
    </lineage>
</organism>
<name>A0A1S1PE01_9ACTN</name>
<dbReference type="AlphaFoldDB" id="A0A1S1PE01"/>
<comment type="caution">
    <text evidence="2">The sequence shown here is derived from an EMBL/GenBank/DDBJ whole genome shotgun (WGS) entry which is preliminary data.</text>
</comment>
<feature type="compositionally biased region" description="Low complexity" evidence="1">
    <location>
        <begin position="131"/>
        <end position="148"/>
    </location>
</feature>
<accession>A0A1S1PE01</accession>
<dbReference type="EMBL" id="MAXA01000257">
    <property type="protein sequence ID" value="OHV21148.1"/>
    <property type="molecule type" value="Genomic_DNA"/>
</dbReference>
<dbReference type="RefSeq" id="WP_071066498.1">
    <property type="nucleotide sequence ID" value="NZ_MAXA01000257.1"/>
</dbReference>
<evidence type="ECO:0000313" key="2">
    <source>
        <dbReference type="EMBL" id="OHV21148.1"/>
    </source>
</evidence>
<keyword evidence="3" id="KW-1185">Reference proteome</keyword>
<gene>
    <name evidence="2" type="ORF">BBK14_07625</name>
</gene>
<protein>
    <submittedName>
        <fullName evidence="2">Uncharacterized protein</fullName>
    </submittedName>
</protein>
<evidence type="ECO:0000313" key="3">
    <source>
        <dbReference type="Proteomes" id="UP000179769"/>
    </source>
</evidence>
<reference evidence="3" key="1">
    <citation type="submission" date="2016-07" db="EMBL/GenBank/DDBJ databases">
        <title>Frankia sp. NRRL B-16219 Genome sequencing.</title>
        <authorList>
            <person name="Ghodhbane-Gtari F."/>
            <person name="Swanson E."/>
            <person name="Gueddou A."/>
            <person name="Louati M."/>
            <person name="Nouioui I."/>
            <person name="Hezbri K."/>
            <person name="Abebe-Akele F."/>
            <person name="Simpson S."/>
            <person name="Morris K."/>
            <person name="Thomas K."/>
            <person name="Gtari M."/>
            <person name="Tisa L.S."/>
        </authorList>
    </citation>
    <scope>NUCLEOTIDE SEQUENCE [LARGE SCALE GENOMIC DNA]</scope>
    <source>
        <strain evidence="3">NRRL B-16219</strain>
    </source>
</reference>
<proteinExistence type="predicted"/>
<feature type="region of interest" description="Disordered" evidence="1">
    <location>
        <begin position="108"/>
        <end position="156"/>
    </location>
</feature>